<sequence>MMKNNLLVVFFSLFTFHVIAQQEEGSLQPSGQSSEETTVPDSLAKAPIQDYKIISHENDTTFVDTSLTIQKDYRFNYLRKDNFELLPFNNTGQPYTKLSYNPEFDQITPDFGAQARHFHFFEVEDISYYRVPTPLTELYFKTVPEQGQQLDAFFTVNTSDNFNFSVAYNGVRALGKYQHYLTSTGIFRTTANYHTANKKYQLRSHFITHNLTNEENGGLTDQALAQYIAEEEEFEDRSLLDVRFENAENTLHGKRFYLEHEYFLTNPLTDSLNSLSVGHVFNYNYKKYTYNQAQAVPDVFGESFESSGLKDQVRLEEVYNEANVTFKNNILGKLVAKAGYEHFNYGYNSVYVLENDQVITNKLTGGVVSIGGEYQKNIGGFNLDAEASLNLAGEFSGNYLKATASYALDEDNQIEFGLNQSSKVPNYNFLLYQSDYLNYNWQNNYDNVNSQNLHFRLDSEKLFDAEFNLTQIQNYTFFGLAEEINQVKPFQYSDQVRYYKVKAEREFNLGVFGMHHTLMYQNVVNGAEVLKLPDFVTRNSFYYNDHWFDKALYLQTGFTFKYFSPYEINGYDPVLAEFYVQQEQELGGYPILDFFFNGKVRQTRVFFKLENLNSLITGNNNFAAPRYPYTDFLVRFGLVWNFFI</sequence>
<dbReference type="Pfam" id="PF14121">
    <property type="entry name" value="Porin_10"/>
    <property type="match status" value="1"/>
</dbReference>
<proteinExistence type="predicted"/>
<dbReference type="RefSeq" id="WP_311501411.1">
    <property type="nucleotide sequence ID" value="NZ_JAVRHK010000001.1"/>
</dbReference>
<feature type="chain" id="PRO_5045646645" evidence="1">
    <location>
        <begin position="21"/>
        <end position="644"/>
    </location>
</feature>
<dbReference type="Proteomes" id="UP001262582">
    <property type="component" value="Unassembled WGS sequence"/>
</dbReference>
<keyword evidence="3" id="KW-1185">Reference proteome</keyword>
<dbReference type="InterPro" id="IPR025631">
    <property type="entry name" value="Porin_10"/>
</dbReference>
<comment type="caution">
    <text evidence="2">The sequence shown here is derived from an EMBL/GenBank/DDBJ whole genome shotgun (WGS) entry which is preliminary data.</text>
</comment>
<feature type="signal peptide" evidence="1">
    <location>
        <begin position="1"/>
        <end position="20"/>
    </location>
</feature>
<gene>
    <name evidence="2" type="ORF">RM539_00005</name>
</gene>
<name>A0ABU3D0C1_9FLAO</name>
<organism evidence="2 3">
    <name type="scientific">Autumnicola musiva</name>
    <dbReference type="NCBI Taxonomy" id="3075589"/>
    <lineage>
        <taxon>Bacteria</taxon>
        <taxon>Pseudomonadati</taxon>
        <taxon>Bacteroidota</taxon>
        <taxon>Flavobacteriia</taxon>
        <taxon>Flavobacteriales</taxon>
        <taxon>Flavobacteriaceae</taxon>
        <taxon>Autumnicola</taxon>
    </lineage>
</organism>
<accession>A0ABU3D0C1</accession>
<evidence type="ECO:0000313" key="2">
    <source>
        <dbReference type="EMBL" id="MDT0674963.1"/>
    </source>
</evidence>
<keyword evidence="1" id="KW-0732">Signal</keyword>
<reference evidence="2 3" key="1">
    <citation type="submission" date="2023-09" db="EMBL/GenBank/DDBJ databases">
        <authorList>
            <person name="Rey-Velasco X."/>
        </authorList>
    </citation>
    <scope>NUCLEOTIDE SEQUENCE [LARGE SCALE GENOMIC DNA]</scope>
    <source>
        <strain evidence="2 3">F117</strain>
    </source>
</reference>
<evidence type="ECO:0000256" key="1">
    <source>
        <dbReference type="SAM" id="SignalP"/>
    </source>
</evidence>
<protein>
    <submittedName>
        <fullName evidence="2">Porin</fullName>
    </submittedName>
</protein>
<dbReference type="EMBL" id="JAVRHK010000001">
    <property type="protein sequence ID" value="MDT0674963.1"/>
    <property type="molecule type" value="Genomic_DNA"/>
</dbReference>
<evidence type="ECO:0000313" key="3">
    <source>
        <dbReference type="Proteomes" id="UP001262582"/>
    </source>
</evidence>